<keyword evidence="2" id="KW-1185">Reference proteome</keyword>
<protein>
    <submittedName>
        <fullName evidence="1">Uncharacterized protein</fullName>
    </submittedName>
</protein>
<name>A0A0S3RF85_PHAAN</name>
<gene>
    <name evidence="1" type="primary">Vigan.02G221100</name>
    <name evidence="1" type="ORF">VIGAN_02221100</name>
</gene>
<dbReference type="AlphaFoldDB" id="A0A0S3RF85"/>
<dbReference type="Proteomes" id="UP000291084">
    <property type="component" value="Chromosome 2"/>
</dbReference>
<evidence type="ECO:0000313" key="1">
    <source>
        <dbReference type="EMBL" id="BAT79339.1"/>
    </source>
</evidence>
<sequence length="114" mass="12696">MCQRIRIGVLHFLSSSSICRVHSSSFQDTNRSLLISQTIVPFNISFSLHTLLPLLINTVLSMGAVRVKLPLLCLLDGSCHGRDHLFTLLASLSLGRDIYCTFFFPAETPCTSWP</sequence>
<dbReference type="EMBL" id="AP015035">
    <property type="protein sequence ID" value="BAT79339.1"/>
    <property type="molecule type" value="Genomic_DNA"/>
</dbReference>
<accession>A0A0S3RF85</accession>
<evidence type="ECO:0000313" key="2">
    <source>
        <dbReference type="Proteomes" id="UP000291084"/>
    </source>
</evidence>
<proteinExistence type="predicted"/>
<reference evidence="1 2" key="1">
    <citation type="journal article" date="2015" name="Sci. Rep.">
        <title>The power of single molecule real-time sequencing technology in the de novo assembly of a eukaryotic genome.</title>
        <authorList>
            <person name="Sakai H."/>
            <person name="Naito K."/>
            <person name="Ogiso-Tanaka E."/>
            <person name="Takahashi Y."/>
            <person name="Iseki K."/>
            <person name="Muto C."/>
            <person name="Satou K."/>
            <person name="Teruya K."/>
            <person name="Shiroma A."/>
            <person name="Shimoji M."/>
            <person name="Hirano T."/>
            <person name="Itoh T."/>
            <person name="Kaga A."/>
            <person name="Tomooka N."/>
        </authorList>
    </citation>
    <scope>NUCLEOTIDE SEQUENCE [LARGE SCALE GENOMIC DNA]</scope>
    <source>
        <strain evidence="2">cv. Shumari</strain>
    </source>
</reference>
<organism evidence="1 2">
    <name type="scientific">Vigna angularis var. angularis</name>
    <dbReference type="NCBI Taxonomy" id="157739"/>
    <lineage>
        <taxon>Eukaryota</taxon>
        <taxon>Viridiplantae</taxon>
        <taxon>Streptophyta</taxon>
        <taxon>Embryophyta</taxon>
        <taxon>Tracheophyta</taxon>
        <taxon>Spermatophyta</taxon>
        <taxon>Magnoliopsida</taxon>
        <taxon>eudicotyledons</taxon>
        <taxon>Gunneridae</taxon>
        <taxon>Pentapetalae</taxon>
        <taxon>rosids</taxon>
        <taxon>fabids</taxon>
        <taxon>Fabales</taxon>
        <taxon>Fabaceae</taxon>
        <taxon>Papilionoideae</taxon>
        <taxon>50 kb inversion clade</taxon>
        <taxon>NPAAA clade</taxon>
        <taxon>indigoferoid/millettioid clade</taxon>
        <taxon>Phaseoleae</taxon>
        <taxon>Vigna</taxon>
    </lineage>
</organism>